<dbReference type="RefSeq" id="WP_026823980.1">
    <property type="nucleotide sequence ID" value="NZ_CP038620.1"/>
</dbReference>
<geneLocation type="plasmid" evidence="3">
    <name>parsfin8</name>
</geneLocation>
<dbReference type="EMBL" id="CP123526">
    <property type="protein sequence ID" value="WGM08429.1"/>
    <property type="molecule type" value="Genomic_DNA"/>
</dbReference>
<evidence type="ECO:0000313" key="2">
    <source>
        <dbReference type="EMBL" id="WGM08429.1"/>
    </source>
</evidence>
<gene>
    <name evidence="1" type="ORF">ArsFIN_51680</name>
    <name evidence="2" type="ORF">QE258_23655</name>
</gene>
<reference evidence="1 3" key="1">
    <citation type="submission" date="2019-03" db="EMBL/GenBank/DDBJ databases">
        <title>Long-read sequencing reveals hyperdense prophage content in a complex bacterial symbiont genome.</title>
        <authorList>
            <person name="Frost C.L."/>
            <person name="Siozios S."/>
            <person name="Nadal-Jimenez P."/>
            <person name="Brockhurst M.A."/>
            <person name="King K.C."/>
            <person name="Darby A.C."/>
            <person name="Hurst G.D.D."/>
        </authorList>
    </citation>
    <scope>NUCLEOTIDE SEQUENCE [LARGE SCALE GENOMIC DNA]</scope>
    <source>
        <strain evidence="1 3">FIN</strain>
        <plasmid evidence="1">pArsFIN8</plasmid>
        <plasmid evidence="3">parsfin8</plasmid>
    </source>
</reference>
<keyword evidence="4" id="KW-1185">Reference proteome</keyword>
<reference evidence="2" key="2">
    <citation type="submission" date="2023-04" db="EMBL/GenBank/DDBJ databases">
        <title>Genome dynamics across the evolutionary transition to endosymbiosis.</title>
        <authorList>
            <person name="Siozios S."/>
            <person name="Nadal-Jimenez P."/>
            <person name="Azagi T."/>
            <person name="Sprong H."/>
            <person name="Frost C.L."/>
            <person name="Parratt S.R."/>
            <person name="Taylor G."/>
            <person name="Brettell L."/>
            <person name="Lew K.C."/>
            <person name="Croft L."/>
            <person name="King K.C."/>
            <person name="Brockhurst M.A."/>
            <person name="Hypsa V."/>
            <person name="Novakova E."/>
            <person name="Darby A.C."/>
            <person name="Hurst G.D.D."/>
        </authorList>
    </citation>
    <scope>NUCLEOTIDE SEQUENCE</scope>
    <source>
        <strain evidence="2">ANv_CAN</strain>
        <plasmid evidence="2">paNv_CAN3</plasmid>
    </source>
</reference>
<accession>A0A4P7L1I6</accession>
<geneLocation type="plasmid" evidence="1">
    <name>pArsFIN8</name>
</geneLocation>
<organism evidence="1 3">
    <name type="scientific">Arsenophonus nasoniae</name>
    <name type="common">son-killer infecting Nasonia vitripennis</name>
    <dbReference type="NCBI Taxonomy" id="638"/>
    <lineage>
        <taxon>Bacteria</taxon>
        <taxon>Pseudomonadati</taxon>
        <taxon>Pseudomonadota</taxon>
        <taxon>Gammaproteobacteria</taxon>
        <taxon>Enterobacterales</taxon>
        <taxon>Morganellaceae</taxon>
        <taxon>Arsenophonus</taxon>
    </lineage>
</organism>
<dbReference type="KEGG" id="ans:ArsFIN_51680"/>
<keyword evidence="1" id="KW-0614">Plasmid</keyword>
<dbReference type="Proteomes" id="UP001177592">
    <property type="component" value="Plasmid paNv_CAN3"/>
</dbReference>
<sequence>MKTNFDIHHAIVEDINRNFKPSYKEKDQQHFFVRAHGQDKIGEIFNEITPTDYLRMLENPVPLLFDTEGGNYKLIKSFSKSRVSMDYIPSNKQYCFGIGLEYPKKPNTLILLLTFDQEPVGDLAVACCEYIKKSKRYLSILFDATLIPDEVGEPEELNSSALVYLYG</sequence>
<evidence type="ECO:0000313" key="4">
    <source>
        <dbReference type="Proteomes" id="UP001177592"/>
    </source>
</evidence>
<dbReference type="GeneID" id="39751002"/>
<dbReference type="EMBL" id="CP038620">
    <property type="protein sequence ID" value="QBY46557.1"/>
    <property type="molecule type" value="Genomic_DNA"/>
</dbReference>
<evidence type="ECO:0000313" key="1">
    <source>
        <dbReference type="EMBL" id="QBY46557.1"/>
    </source>
</evidence>
<dbReference type="AlphaFoldDB" id="A0A4P7L1I6"/>
<dbReference type="Proteomes" id="UP000295134">
    <property type="component" value="Plasmid pArsFIN8"/>
</dbReference>
<evidence type="ECO:0000313" key="3">
    <source>
        <dbReference type="Proteomes" id="UP000295134"/>
    </source>
</evidence>
<geneLocation type="plasmid" evidence="2 4">
    <name>paNv_CAN3</name>
</geneLocation>
<proteinExistence type="predicted"/>
<protein>
    <submittedName>
        <fullName evidence="1">Uncharacterized protein</fullName>
    </submittedName>
</protein>
<name>A0A4P7L1I6_9GAMM</name>